<accession>A0A494RET6</accession>
<feature type="transmembrane region" description="Helical" evidence="6">
    <location>
        <begin position="96"/>
        <end position="115"/>
    </location>
</feature>
<sequence length="332" mass="35661">MTPTSLIPLAYVLTFAAVVLVVQTTADRLLSARVSHRRINRRLSMQAAGAPAQEVYERLVRRPGAPSSAGRRLAALHDAVWSYCRQAGMTISPTRLAVIVLAAAGALWLLSFAFMRPAAASTAAANGVVTLVAALGLSAMAAYLIIAHRRRLRLRKLEEQLPIALDVITRALRAGHPVISAVNLAATEMSDPIGSEMGLIVDETTYGATFKDALISFAQRTGSSDAHFFAVSVAIQTETGGNLVQILDGLAGVVRGRHSLAKRVKALASEGKASALILSLLPLFIIGAIVLFQPQFYSSKFSDPIFWPFAITIAAIYFVGQFIMNKIINFKY</sequence>
<feature type="transmembrane region" description="Helical" evidence="6">
    <location>
        <begin position="6"/>
        <end position="30"/>
    </location>
</feature>
<proteinExistence type="predicted"/>
<evidence type="ECO:0000259" key="7">
    <source>
        <dbReference type="Pfam" id="PF00482"/>
    </source>
</evidence>
<dbReference type="Pfam" id="PF00482">
    <property type="entry name" value="T2SSF"/>
    <property type="match status" value="1"/>
</dbReference>
<evidence type="ECO:0000313" key="8">
    <source>
        <dbReference type="EMBL" id="AYG93929.1"/>
    </source>
</evidence>
<evidence type="ECO:0000256" key="3">
    <source>
        <dbReference type="ARBA" id="ARBA00022692"/>
    </source>
</evidence>
<keyword evidence="2" id="KW-1003">Cell membrane</keyword>
<name>A0A494RET6_9CAUL</name>
<dbReference type="PANTHER" id="PTHR35007">
    <property type="entry name" value="INTEGRAL MEMBRANE PROTEIN-RELATED"/>
    <property type="match status" value="1"/>
</dbReference>
<comment type="subcellular location">
    <subcellularLocation>
        <location evidence="1">Cell membrane</location>
        <topology evidence="1">Multi-pass membrane protein</topology>
    </subcellularLocation>
</comment>
<feature type="transmembrane region" description="Helical" evidence="6">
    <location>
        <begin position="127"/>
        <end position="146"/>
    </location>
</feature>
<evidence type="ECO:0000256" key="2">
    <source>
        <dbReference type="ARBA" id="ARBA00022475"/>
    </source>
</evidence>
<feature type="transmembrane region" description="Helical" evidence="6">
    <location>
        <begin position="305"/>
        <end position="324"/>
    </location>
</feature>
<dbReference type="Proteomes" id="UP000276984">
    <property type="component" value="Chromosome"/>
</dbReference>
<dbReference type="Gene3D" id="1.20.81.30">
    <property type="entry name" value="Type II secretion system (T2SS), domain F"/>
    <property type="match status" value="1"/>
</dbReference>
<dbReference type="AlphaFoldDB" id="A0A494RET6"/>
<keyword evidence="4 6" id="KW-1133">Transmembrane helix</keyword>
<protein>
    <recommendedName>
        <fullName evidence="7">Type II secretion system protein GspF domain-containing protein</fullName>
    </recommendedName>
</protein>
<evidence type="ECO:0000256" key="5">
    <source>
        <dbReference type="ARBA" id="ARBA00023136"/>
    </source>
</evidence>
<feature type="domain" description="Type II secretion system protein GspF" evidence="7">
    <location>
        <begin position="165"/>
        <end position="290"/>
    </location>
</feature>
<gene>
    <name evidence="8" type="ORF">D8I30_01055</name>
</gene>
<keyword evidence="5 6" id="KW-0472">Membrane</keyword>
<feature type="transmembrane region" description="Helical" evidence="6">
    <location>
        <begin position="273"/>
        <end position="293"/>
    </location>
</feature>
<dbReference type="RefSeq" id="WP_121481089.1">
    <property type="nucleotide sequence ID" value="NZ_CP032707.1"/>
</dbReference>
<evidence type="ECO:0000256" key="6">
    <source>
        <dbReference type="SAM" id="Phobius"/>
    </source>
</evidence>
<organism evidence="8 9">
    <name type="scientific">Brevundimonas naejangsanensis</name>
    <dbReference type="NCBI Taxonomy" id="588932"/>
    <lineage>
        <taxon>Bacteria</taxon>
        <taxon>Pseudomonadati</taxon>
        <taxon>Pseudomonadota</taxon>
        <taxon>Alphaproteobacteria</taxon>
        <taxon>Caulobacterales</taxon>
        <taxon>Caulobacteraceae</taxon>
        <taxon>Brevundimonas</taxon>
    </lineage>
</organism>
<dbReference type="EMBL" id="CP032707">
    <property type="protein sequence ID" value="AYG93929.1"/>
    <property type="molecule type" value="Genomic_DNA"/>
</dbReference>
<dbReference type="PANTHER" id="PTHR35007:SF1">
    <property type="entry name" value="PILUS ASSEMBLY PROTEIN"/>
    <property type="match status" value="1"/>
</dbReference>
<keyword evidence="3 6" id="KW-0812">Transmembrane</keyword>
<dbReference type="GO" id="GO:0005886">
    <property type="term" value="C:plasma membrane"/>
    <property type="evidence" value="ECO:0007669"/>
    <property type="project" value="UniProtKB-SubCell"/>
</dbReference>
<dbReference type="OrthoDB" id="9803381at2"/>
<keyword evidence="9" id="KW-1185">Reference proteome</keyword>
<dbReference type="InterPro" id="IPR042094">
    <property type="entry name" value="T2SS_GspF_sf"/>
</dbReference>
<evidence type="ECO:0000256" key="1">
    <source>
        <dbReference type="ARBA" id="ARBA00004651"/>
    </source>
</evidence>
<reference evidence="8 9" key="1">
    <citation type="submission" date="2018-10" db="EMBL/GenBank/DDBJ databases">
        <title>Complete genome sequence of Brevundimonas naejangsanensis BRV3.</title>
        <authorList>
            <person name="Berrios L."/>
            <person name="Ely B."/>
        </authorList>
    </citation>
    <scope>NUCLEOTIDE SEQUENCE [LARGE SCALE GENOMIC DNA]</scope>
    <source>
        <strain evidence="8 9">BRV3</strain>
    </source>
</reference>
<evidence type="ECO:0000313" key="9">
    <source>
        <dbReference type="Proteomes" id="UP000276984"/>
    </source>
</evidence>
<evidence type="ECO:0000256" key="4">
    <source>
        <dbReference type="ARBA" id="ARBA00022989"/>
    </source>
</evidence>
<dbReference type="InterPro" id="IPR018076">
    <property type="entry name" value="T2SS_GspF_dom"/>
</dbReference>